<keyword evidence="2" id="KW-1185">Reference proteome</keyword>
<evidence type="ECO:0000313" key="1">
    <source>
        <dbReference type="EMBL" id="KAG8651671.1"/>
    </source>
</evidence>
<accession>A0ACB7HLE9</accession>
<comment type="caution">
    <text evidence="1">The sequence shown here is derived from an EMBL/GenBank/DDBJ whole genome shotgun (WGS) entry which is preliminary data.</text>
</comment>
<sequence length="149" mass="16888">MSPEYVAFGEFSTKSDVFSFGVILLEIVTGKKNNSYCQEDSYLNMAGKIWHLWKEERALEMVDSSLNESCSAHEVLRCVQIGLLCVQEDAFERPSMSAVVIMLNSEISLPSPRQPPFTFRKPSNSYSPLVAQKEFYSVDEETITEVVCR</sequence>
<dbReference type="Proteomes" id="UP000091857">
    <property type="component" value="Chromosome 6"/>
</dbReference>
<organism evidence="1 2">
    <name type="scientific">Manihot esculenta</name>
    <name type="common">Cassava</name>
    <name type="synonym">Jatropha manihot</name>
    <dbReference type="NCBI Taxonomy" id="3983"/>
    <lineage>
        <taxon>Eukaryota</taxon>
        <taxon>Viridiplantae</taxon>
        <taxon>Streptophyta</taxon>
        <taxon>Embryophyta</taxon>
        <taxon>Tracheophyta</taxon>
        <taxon>Spermatophyta</taxon>
        <taxon>Magnoliopsida</taxon>
        <taxon>eudicotyledons</taxon>
        <taxon>Gunneridae</taxon>
        <taxon>Pentapetalae</taxon>
        <taxon>rosids</taxon>
        <taxon>fabids</taxon>
        <taxon>Malpighiales</taxon>
        <taxon>Euphorbiaceae</taxon>
        <taxon>Crotonoideae</taxon>
        <taxon>Manihoteae</taxon>
        <taxon>Manihot</taxon>
    </lineage>
</organism>
<name>A0ACB7HLE9_MANES</name>
<proteinExistence type="predicted"/>
<dbReference type="EMBL" id="CM004392">
    <property type="protein sequence ID" value="KAG8651671.1"/>
    <property type="molecule type" value="Genomic_DNA"/>
</dbReference>
<protein>
    <submittedName>
        <fullName evidence="1">Uncharacterized protein</fullName>
    </submittedName>
</protein>
<gene>
    <name evidence="1" type="ORF">MANES_06G011901v8</name>
</gene>
<evidence type="ECO:0000313" key="2">
    <source>
        <dbReference type="Proteomes" id="UP000091857"/>
    </source>
</evidence>
<reference evidence="2" key="1">
    <citation type="journal article" date="2016" name="Nat. Biotechnol.">
        <title>Sequencing wild and cultivated cassava and related species reveals extensive interspecific hybridization and genetic diversity.</title>
        <authorList>
            <person name="Bredeson J.V."/>
            <person name="Lyons J.B."/>
            <person name="Prochnik S.E."/>
            <person name="Wu G.A."/>
            <person name="Ha C.M."/>
            <person name="Edsinger-Gonzales E."/>
            <person name="Grimwood J."/>
            <person name="Schmutz J."/>
            <person name="Rabbi I.Y."/>
            <person name="Egesi C."/>
            <person name="Nauluvula P."/>
            <person name="Lebot V."/>
            <person name="Ndunguru J."/>
            <person name="Mkamilo G."/>
            <person name="Bart R.S."/>
            <person name="Setter T.L."/>
            <person name="Gleadow R.M."/>
            <person name="Kulakow P."/>
            <person name="Ferguson M.E."/>
            <person name="Rounsley S."/>
            <person name="Rokhsar D.S."/>
        </authorList>
    </citation>
    <scope>NUCLEOTIDE SEQUENCE [LARGE SCALE GENOMIC DNA]</scope>
    <source>
        <strain evidence="2">cv. AM560-2</strain>
    </source>
</reference>